<sequence>MGILQALVTDTQPWCSVFFKTSCFSLPKTISDCDRRVLTNLCFFRGNYVAIVIAFFLFNLIMNLRLLLVMIFASSVYYVINLRKSYNFQGMVIKRTQCLIAFAILVILLCYYAGMRMVFVYTSETSLLFVLSHAAFYDKELLWGTKNESLMENQSKIREGKLSDEELDLV</sequence>
<dbReference type="GO" id="GO:0005794">
    <property type="term" value="C:Golgi apparatus"/>
    <property type="evidence" value="ECO:0007669"/>
    <property type="project" value="TreeGrafter"/>
</dbReference>
<comment type="similarity">
    <text evidence="3 7">Belongs to the PRA1 family.</text>
</comment>
<comment type="subcellular location">
    <subcellularLocation>
        <location evidence="2">Cytoplasmic vesicle</location>
        <location evidence="2">Secretory vesicle</location>
        <location evidence="2">Synaptic vesicle</location>
    </subcellularLocation>
    <subcellularLocation>
        <location evidence="1 7">Membrane</location>
        <topology evidence="1 7">Multi-pass membrane protein</topology>
    </subcellularLocation>
</comment>
<proteinExistence type="inferred from homology"/>
<evidence type="ECO:0000256" key="4">
    <source>
        <dbReference type="ARBA" id="ARBA00022692"/>
    </source>
</evidence>
<protein>
    <recommendedName>
        <fullName evidence="7">PRA1 family protein</fullName>
    </recommendedName>
</protein>
<keyword evidence="9" id="KW-1185">Reference proteome</keyword>
<dbReference type="OrthoDB" id="6419729at2759"/>
<evidence type="ECO:0000313" key="8">
    <source>
        <dbReference type="EMBL" id="GFR24237.1"/>
    </source>
</evidence>
<dbReference type="EMBL" id="BMAO01038347">
    <property type="protein sequence ID" value="GFR24237.1"/>
    <property type="molecule type" value="Genomic_DNA"/>
</dbReference>
<evidence type="ECO:0000256" key="2">
    <source>
        <dbReference type="ARBA" id="ARBA00004234"/>
    </source>
</evidence>
<reference evidence="8" key="1">
    <citation type="submission" date="2020-07" db="EMBL/GenBank/DDBJ databases">
        <title>Multicomponent nature underlies the extraordinary mechanical properties of spider dragline silk.</title>
        <authorList>
            <person name="Kono N."/>
            <person name="Nakamura H."/>
            <person name="Mori M."/>
            <person name="Yoshida Y."/>
            <person name="Ohtoshi R."/>
            <person name="Malay A.D."/>
            <person name="Moran D.A.P."/>
            <person name="Tomita M."/>
            <person name="Numata K."/>
            <person name="Arakawa K."/>
        </authorList>
    </citation>
    <scope>NUCLEOTIDE SEQUENCE</scope>
</reference>
<dbReference type="GO" id="GO:0016020">
    <property type="term" value="C:membrane"/>
    <property type="evidence" value="ECO:0007669"/>
    <property type="project" value="UniProtKB-SubCell"/>
</dbReference>
<comment type="caution">
    <text evidence="8">The sequence shown here is derived from an EMBL/GenBank/DDBJ whole genome shotgun (WGS) entry which is preliminary data.</text>
</comment>
<dbReference type="PANTHER" id="PTHR19317">
    <property type="entry name" value="PRENYLATED RAB ACCEPTOR 1-RELATED"/>
    <property type="match status" value="1"/>
</dbReference>
<evidence type="ECO:0000256" key="5">
    <source>
        <dbReference type="ARBA" id="ARBA00022989"/>
    </source>
</evidence>
<evidence type="ECO:0000256" key="6">
    <source>
        <dbReference type="ARBA" id="ARBA00023136"/>
    </source>
</evidence>
<dbReference type="Proteomes" id="UP000887116">
    <property type="component" value="Unassembled WGS sequence"/>
</dbReference>
<evidence type="ECO:0000256" key="1">
    <source>
        <dbReference type="ARBA" id="ARBA00004141"/>
    </source>
</evidence>
<keyword evidence="6 7" id="KW-0472">Membrane</keyword>
<feature type="transmembrane region" description="Helical" evidence="7">
    <location>
        <begin position="37"/>
        <end position="58"/>
    </location>
</feature>
<feature type="transmembrane region" description="Helical" evidence="7">
    <location>
        <begin position="64"/>
        <end position="80"/>
    </location>
</feature>
<dbReference type="AlphaFoldDB" id="A0A8X6LXF2"/>
<keyword evidence="5 7" id="KW-1133">Transmembrane helix</keyword>
<feature type="transmembrane region" description="Helical" evidence="7">
    <location>
        <begin position="92"/>
        <end position="114"/>
    </location>
</feature>
<dbReference type="PANTHER" id="PTHR19317:SF0">
    <property type="entry name" value="PRENYLATED RAB ACCEPTOR PROTEIN 1"/>
    <property type="match status" value="1"/>
</dbReference>
<evidence type="ECO:0000313" key="9">
    <source>
        <dbReference type="Proteomes" id="UP000887116"/>
    </source>
</evidence>
<gene>
    <name evidence="8" type="primary">AVEN_93882_1</name>
    <name evidence="8" type="ORF">TNCT_451241</name>
</gene>
<dbReference type="GO" id="GO:0008021">
    <property type="term" value="C:synaptic vesicle"/>
    <property type="evidence" value="ECO:0007669"/>
    <property type="project" value="UniProtKB-SubCell"/>
</dbReference>
<evidence type="ECO:0000256" key="3">
    <source>
        <dbReference type="ARBA" id="ARBA00006483"/>
    </source>
</evidence>
<keyword evidence="4 7" id="KW-0812">Transmembrane</keyword>
<evidence type="ECO:0000256" key="7">
    <source>
        <dbReference type="RuleBase" id="RU363107"/>
    </source>
</evidence>
<dbReference type="Pfam" id="PF03208">
    <property type="entry name" value="PRA1"/>
    <property type="match status" value="1"/>
</dbReference>
<dbReference type="InterPro" id="IPR004895">
    <property type="entry name" value="Prenylated_rab_accept_PRA1"/>
</dbReference>
<accession>A0A8X6LXF2</accession>
<organism evidence="8 9">
    <name type="scientific">Trichonephila clavata</name>
    <name type="common">Joro spider</name>
    <name type="synonym">Nephila clavata</name>
    <dbReference type="NCBI Taxonomy" id="2740835"/>
    <lineage>
        <taxon>Eukaryota</taxon>
        <taxon>Metazoa</taxon>
        <taxon>Ecdysozoa</taxon>
        <taxon>Arthropoda</taxon>
        <taxon>Chelicerata</taxon>
        <taxon>Arachnida</taxon>
        <taxon>Araneae</taxon>
        <taxon>Araneomorphae</taxon>
        <taxon>Entelegynae</taxon>
        <taxon>Araneoidea</taxon>
        <taxon>Nephilidae</taxon>
        <taxon>Trichonephila</taxon>
    </lineage>
</organism>
<name>A0A8X6LXF2_TRICU</name>